<dbReference type="Proteomes" id="UP001500635">
    <property type="component" value="Unassembled WGS sequence"/>
</dbReference>
<name>A0ABP8KIJ1_9ACTN</name>
<accession>A0ABP8KIJ1</accession>
<organism evidence="3 4">
    <name type="scientific">Tsukamurella soli</name>
    <dbReference type="NCBI Taxonomy" id="644556"/>
    <lineage>
        <taxon>Bacteria</taxon>
        <taxon>Bacillati</taxon>
        <taxon>Actinomycetota</taxon>
        <taxon>Actinomycetes</taxon>
        <taxon>Mycobacteriales</taxon>
        <taxon>Tsukamurellaceae</taxon>
        <taxon>Tsukamurella</taxon>
    </lineage>
</organism>
<feature type="region of interest" description="Disordered" evidence="1">
    <location>
        <begin position="41"/>
        <end position="65"/>
    </location>
</feature>
<keyword evidence="2" id="KW-0472">Membrane</keyword>
<proteinExistence type="predicted"/>
<evidence type="ECO:0000313" key="3">
    <source>
        <dbReference type="EMBL" id="GAA4407236.1"/>
    </source>
</evidence>
<dbReference type="EMBL" id="BAABFR010000174">
    <property type="protein sequence ID" value="GAA4407236.1"/>
    <property type="molecule type" value="Genomic_DNA"/>
</dbReference>
<keyword evidence="4" id="KW-1185">Reference proteome</keyword>
<reference evidence="4" key="1">
    <citation type="journal article" date="2019" name="Int. J. Syst. Evol. Microbiol.">
        <title>The Global Catalogue of Microorganisms (GCM) 10K type strain sequencing project: providing services to taxonomists for standard genome sequencing and annotation.</title>
        <authorList>
            <consortium name="The Broad Institute Genomics Platform"/>
            <consortium name="The Broad Institute Genome Sequencing Center for Infectious Disease"/>
            <person name="Wu L."/>
            <person name="Ma J."/>
        </authorList>
    </citation>
    <scope>NUCLEOTIDE SEQUENCE [LARGE SCALE GENOMIC DNA]</scope>
    <source>
        <strain evidence="4">JCM 17688</strain>
    </source>
</reference>
<comment type="caution">
    <text evidence="3">The sequence shown here is derived from an EMBL/GenBank/DDBJ whole genome shotgun (WGS) entry which is preliminary data.</text>
</comment>
<gene>
    <name evidence="3" type="ORF">GCM10023147_51170</name>
</gene>
<evidence type="ECO:0008006" key="5">
    <source>
        <dbReference type="Google" id="ProtNLM"/>
    </source>
</evidence>
<evidence type="ECO:0000313" key="4">
    <source>
        <dbReference type="Proteomes" id="UP001500635"/>
    </source>
</evidence>
<keyword evidence="2" id="KW-0812">Transmembrane</keyword>
<dbReference type="RefSeq" id="WP_345001692.1">
    <property type="nucleotide sequence ID" value="NZ_BAABFR010000174.1"/>
</dbReference>
<sequence length="203" mass="20238">MQPYGPPHPNRTPVIVVSVIIGVLIVAGAVAVALLLTGGRSGQQASGPATTGAGPMPPGEPNSPATVTVTALQQVPQATAAGATSPADVSNAAHPTPTVAGTDWQGFESGGARCLGSDGAAVLLSTARSQVAICSGSSGLYYRGWSTVDLDGITLYTLSRTGSGFHVVGSDGITTYDVGPSGLVITTTDGVQHPEPALAYWSQ</sequence>
<feature type="region of interest" description="Disordered" evidence="1">
    <location>
        <begin position="78"/>
        <end position="104"/>
    </location>
</feature>
<evidence type="ECO:0000256" key="1">
    <source>
        <dbReference type="SAM" id="MobiDB-lite"/>
    </source>
</evidence>
<feature type="transmembrane region" description="Helical" evidence="2">
    <location>
        <begin position="12"/>
        <end position="36"/>
    </location>
</feature>
<evidence type="ECO:0000256" key="2">
    <source>
        <dbReference type="SAM" id="Phobius"/>
    </source>
</evidence>
<protein>
    <recommendedName>
        <fullName evidence="5">Serine/threonine protein kinase</fullName>
    </recommendedName>
</protein>
<feature type="compositionally biased region" description="Low complexity" evidence="1">
    <location>
        <begin position="41"/>
        <end position="54"/>
    </location>
</feature>
<keyword evidence="2" id="KW-1133">Transmembrane helix</keyword>